<dbReference type="HOGENOM" id="CLU_000803_1_0_1"/>
<dbReference type="GeneID" id="20677943"/>
<dbReference type="Gene3D" id="3.30.810.10">
    <property type="entry name" value="2-Layer Sandwich"/>
    <property type="match status" value="1"/>
</dbReference>
<feature type="region of interest" description="Disordered" evidence="4">
    <location>
        <begin position="656"/>
        <end position="712"/>
    </location>
</feature>
<keyword evidence="2 3" id="KW-0067">ATP-binding</keyword>
<dbReference type="Proteomes" id="UP000030671">
    <property type="component" value="Unassembled WGS sequence"/>
</dbReference>
<dbReference type="InterPro" id="IPR002498">
    <property type="entry name" value="PInositol-4-P-4/5-kinase_core"/>
</dbReference>
<dbReference type="KEGG" id="hir:HETIRDRAFT_480930"/>
<sequence length="1427" mass="157250">MSGKTKEESFHSLVEEQSNQVTDSTLSIKQALQQLLELVPKSPTTFDSARNHLLLVVDSYKDQRGHVRVPSDYKNDPMTPSCVFSPGIYTLPSPDGVEEEAASNLILFGLKEWHNSLVVNDREIALVGGTFIIKGASSLAQFESLVKVLRLAIYTHLSLLLEQHFLSDCHVKLRFPQPSHLIKPSPPIAPPLQSSVSFDSKRKPRDSLIPLPLWNFFSKKGSDLLHLATATGSPSVPRGSSLDLPRQPVSPSSPRSSEESPYRRIRRFSIFGETRPPPVPAKERSPLSNHPFQSALQRIEESKALLSTSTGVVFSPPVLLVGLAEKEKRLPTFGLTGEERTALSSILGWNCKEVCGNGMSGTAGFVLQQSLSVLYSQHVPVPREALPASSEKLSNSLKASDLLTLTPCGPRARWQTIGFYSEGQCSLGEMVGDACMRAEEMCDRPGCEYVRGHHRLQWIHNGVRIVAKTNPIQSIVKDTIEMWQSCNVCYETTPRCKMQDGTYLFSFAKFLELLVYSPAICTLTPSLCSHTTPPPQPWTGSDSPLPQSRLNIVRHFAFQSHAVSFTVSTINDVFELCVPRLQITPGAAVETPKDTDGVVIGDEKEYDGGEEKRVLRREIKTWWQRVADHLDELEVQLSGDDASSYHKSLPRLPSADEAYESTSPAATPKAGLISLEPTASPNLSPHLREESHSTISTIRPSPSARTDSANSDFEGSIKTVDMVDSVSLLDSMRQTFQRTEQALYSQLLQTPVSTLNDVRRSFYSAAVGASKRLSAWETKHLPKESRVTFANKRQAIQEPQWWHHGFHAIPGGKVVVQEEDWGSIIAFTLSSLDYQRELTSMKHPDTSKASAPPPTPSIQSSAVSTPSIATSSTSSFKFFSSAPKPDPDKEDIVWHEPETHSAVISRKEHPRDPTLLLSLRDVLRNKASVDGPSGLTPSTFMNLGSTASRMATGVAPPSAWANPAVELSQQAAEGYVSSMPDAGETAGRILSDLDAASLASKDGSEFGNSGFLETHIRRGKTSSILSVDNANGLGPESGTDLVLFPPPPLPPKDTDASSTHPDGGPTAWSNEQYPQLVPGSILSWTSSLSNAMRYMLKSPEPSRPTSPAFQNQRGSTSADPLYIDERPHIKYDWTIGKRLKFSCTAYYAKQFDALRSRCGIGDVFLKSMAKCENWRAEGGKSRSNFWKTSDDRFIVKTLVNAWNVADLQVLIDLAPSYFRHMESTASKASLLAKLLGFYTVEIRNLENGTIQAKADLLVMENLFCDQKIAKTFDLKGIQGRKVKASSGGSKKTLFDGEWIEGQSRALTLVRPHSKAILQEGIRSDCEFLARSNIMDYSLLLGINEEKGQIFCGLVDTIGSYTFAKTLEYKAKQGFNSGRETTVIPPHEYQKRFVRAMDDYFIACPDKWTKPPDIKDLPSDYTQLPSVL</sequence>
<feature type="compositionally biased region" description="Low complexity" evidence="4">
    <location>
        <begin position="245"/>
        <end position="255"/>
    </location>
</feature>
<keyword evidence="3" id="KW-0808">Transferase</keyword>
<dbReference type="SUPFAM" id="SSF56104">
    <property type="entry name" value="SAICAR synthase-like"/>
    <property type="match status" value="1"/>
</dbReference>
<dbReference type="EMBL" id="KI925464">
    <property type="protein sequence ID" value="ETW76778.1"/>
    <property type="molecule type" value="Genomic_DNA"/>
</dbReference>
<feature type="region of interest" description="Disordered" evidence="4">
    <location>
        <begin position="233"/>
        <end position="262"/>
    </location>
</feature>
<dbReference type="GO" id="GO:0046854">
    <property type="term" value="P:phosphatidylinositol phosphate biosynthetic process"/>
    <property type="evidence" value="ECO:0007669"/>
    <property type="project" value="TreeGrafter"/>
</dbReference>
<dbReference type="PROSITE" id="PS51455">
    <property type="entry name" value="PIPK"/>
    <property type="match status" value="1"/>
</dbReference>
<evidence type="ECO:0000256" key="1">
    <source>
        <dbReference type="ARBA" id="ARBA00022741"/>
    </source>
</evidence>
<dbReference type="RefSeq" id="XP_009551650.1">
    <property type="nucleotide sequence ID" value="XM_009553355.1"/>
</dbReference>
<evidence type="ECO:0000256" key="2">
    <source>
        <dbReference type="ARBA" id="ARBA00022840"/>
    </source>
</evidence>
<dbReference type="GO" id="GO:0005524">
    <property type="term" value="F:ATP binding"/>
    <property type="evidence" value="ECO:0007669"/>
    <property type="project" value="UniProtKB-UniRule"/>
</dbReference>
<dbReference type="PANTHER" id="PTHR45748">
    <property type="entry name" value="1-PHOSPHATIDYLINOSITOL 3-PHOSPHATE 5-KINASE-RELATED"/>
    <property type="match status" value="1"/>
</dbReference>
<feature type="domain" description="PIPK" evidence="5">
    <location>
        <begin position="1080"/>
        <end position="1400"/>
    </location>
</feature>
<evidence type="ECO:0000259" key="5">
    <source>
        <dbReference type="PROSITE" id="PS51455"/>
    </source>
</evidence>
<evidence type="ECO:0000256" key="3">
    <source>
        <dbReference type="PROSITE-ProRule" id="PRU00781"/>
    </source>
</evidence>
<evidence type="ECO:0000256" key="4">
    <source>
        <dbReference type="SAM" id="MobiDB-lite"/>
    </source>
</evidence>
<dbReference type="InterPro" id="IPR027483">
    <property type="entry name" value="PInositol-4-P-4/5-kinase_C_sf"/>
</dbReference>
<dbReference type="SMART" id="SM00330">
    <property type="entry name" value="PIPKc"/>
    <property type="match status" value="1"/>
</dbReference>
<feature type="compositionally biased region" description="Polar residues" evidence="4">
    <location>
        <begin position="693"/>
        <end position="712"/>
    </location>
</feature>
<dbReference type="STRING" id="747525.W4JTD4"/>
<dbReference type="Gene3D" id="3.30.800.10">
    <property type="entry name" value="Phosphatidylinositol Phosphate Kinase II Beta"/>
    <property type="match status" value="1"/>
</dbReference>
<dbReference type="InterPro" id="IPR044769">
    <property type="entry name" value="PIKfyve_PIPKc"/>
</dbReference>
<dbReference type="Pfam" id="PF01504">
    <property type="entry name" value="PIP5K"/>
    <property type="match status" value="1"/>
</dbReference>
<keyword evidence="1 3" id="KW-0547">Nucleotide-binding</keyword>
<feature type="compositionally biased region" description="Polar residues" evidence="4">
    <location>
        <begin position="1103"/>
        <end position="1118"/>
    </location>
</feature>
<keyword evidence="7" id="KW-1185">Reference proteome</keyword>
<dbReference type="InterPro" id="IPR027484">
    <property type="entry name" value="PInositol-4-P-5-kinase_N"/>
</dbReference>
<accession>W4JTD4</accession>
<dbReference type="InParanoid" id="W4JTD4"/>
<reference evidence="6 7" key="1">
    <citation type="journal article" date="2012" name="New Phytol.">
        <title>Insight into trade-off between wood decay and parasitism from the genome of a fungal forest pathogen.</title>
        <authorList>
            <person name="Olson A."/>
            <person name="Aerts A."/>
            <person name="Asiegbu F."/>
            <person name="Belbahri L."/>
            <person name="Bouzid O."/>
            <person name="Broberg A."/>
            <person name="Canback B."/>
            <person name="Coutinho P.M."/>
            <person name="Cullen D."/>
            <person name="Dalman K."/>
            <person name="Deflorio G."/>
            <person name="van Diepen L.T."/>
            <person name="Dunand C."/>
            <person name="Duplessis S."/>
            <person name="Durling M."/>
            <person name="Gonthier P."/>
            <person name="Grimwood J."/>
            <person name="Fossdal C.G."/>
            <person name="Hansson D."/>
            <person name="Henrissat B."/>
            <person name="Hietala A."/>
            <person name="Himmelstrand K."/>
            <person name="Hoffmeister D."/>
            <person name="Hogberg N."/>
            <person name="James T.Y."/>
            <person name="Karlsson M."/>
            <person name="Kohler A."/>
            <person name="Kues U."/>
            <person name="Lee Y.H."/>
            <person name="Lin Y.C."/>
            <person name="Lind M."/>
            <person name="Lindquist E."/>
            <person name="Lombard V."/>
            <person name="Lucas S."/>
            <person name="Lunden K."/>
            <person name="Morin E."/>
            <person name="Murat C."/>
            <person name="Park J."/>
            <person name="Raffaello T."/>
            <person name="Rouze P."/>
            <person name="Salamov A."/>
            <person name="Schmutz J."/>
            <person name="Solheim H."/>
            <person name="Stahlberg J."/>
            <person name="Velez H."/>
            <person name="de Vries R.P."/>
            <person name="Wiebenga A."/>
            <person name="Woodward S."/>
            <person name="Yakovlev I."/>
            <person name="Garbelotto M."/>
            <person name="Martin F."/>
            <person name="Grigoriev I.V."/>
            <person name="Stenlid J."/>
        </authorList>
    </citation>
    <scope>NUCLEOTIDE SEQUENCE [LARGE SCALE GENOMIC DNA]</scope>
    <source>
        <strain evidence="6 7">TC 32-1</strain>
    </source>
</reference>
<proteinExistence type="predicted"/>
<gene>
    <name evidence="6" type="ORF">HETIRDRAFT_480930</name>
</gene>
<organism evidence="6 7">
    <name type="scientific">Heterobasidion irregulare (strain TC 32-1)</name>
    <dbReference type="NCBI Taxonomy" id="747525"/>
    <lineage>
        <taxon>Eukaryota</taxon>
        <taxon>Fungi</taxon>
        <taxon>Dikarya</taxon>
        <taxon>Basidiomycota</taxon>
        <taxon>Agaricomycotina</taxon>
        <taxon>Agaricomycetes</taxon>
        <taxon>Russulales</taxon>
        <taxon>Bondarzewiaceae</taxon>
        <taxon>Heterobasidion</taxon>
        <taxon>Heterobasidion annosum species complex</taxon>
    </lineage>
</organism>
<dbReference type="eggNOG" id="KOG0230">
    <property type="taxonomic scope" value="Eukaryota"/>
</dbReference>
<feature type="region of interest" description="Disordered" evidence="4">
    <location>
        <begin position="1097"/>
        <end position="1118"/>
    </location>
</feature>
<dbReference type="GO" id="GO:0010008">
    <property type="term" value="C:endosome membrane"/>
    <property type="evidence" value="ECO:0007669"/>
    <property type="project" value="TreeGrafter"/>
</dbReference>
<dbReference type="CDD" id="cd17300">
    <property type="entry name" value="PIPKc_PIKfyve"/>
    <property type="match status" value="1"/>
</dbReference>
<dbReference type="GO" id="GO:0000285">
    <property type="term" value="F:1-phosphatidylinositol-3-phosphate 5-kinase activity"/>
    <property type="evidence" value="ECO:0007669"/>
    <property type="project" value="InterPro"/>
</dbReference>
<protein>
    <recommendedName>
        <fullName evidence="5">PIPK domain-containing protein</fullName>
    </recommendedName>
</protein>
<feature type="region of interest" description="Disordered" evidence="4">
    <location>
        <begin position="841"/>
        <end position="868"/>
    </location>
</feature>
<name>W4JTD4_HETIT</name>
<feature type="region of interest" description="Disordered" evidence="4">
    <location>
        <begin position="1046"/>
        <end position="1072"/>
    </location>
</feature>
<evidence type="ECO:0000313" key="6">
    <source>
        <dbReference type="EMBL" id="ETW76778.1"/>
    </source>
</evidence>
<dbReference type="PANTHER" id="PTHR45748:SF7">
    <property type="entry name" value="1-PHOSPHATIDYLINOSITOL 3-PHOSPHATE 5-KINASE-RELATED"/>
    <property type="match status" value="1"/>
</dbReference>
<evidence type="ECO:0000313" key="7">
    <source>
        <dbReference type="Proteomes" id="UP000030671"/>
    </source>
</evidence>
<dbReference type="OrthoDB" id="158357at2759"/>
<keyword evidence="3" id="KW-0418">Kinase</keyword>